<dbReference type="Pfam" id="PF01222">
    <property type="entry name" value="ERG4_ERG24"/>
    <property type="match status" value="1"/>
</dbReference>
<evidence type="ECO:0000313" key="25">
    <source>
        <dbReference type="EMBL" id="CCG82317.1"/>
    </source>
</evidence>
<keyword evidence="14 23" id="KW-0443">Lipid metabolism</keyword>
<dbReference type="GO" id="GO:0016132">
    <property type="term" value="P:brassinosteroid biosynthetic process"/>
    <property type="evidence" value="ECO:0007669"/>
    <property type="project" value="TreeGrafter"/>
</dbReference>
<evidence type="ECO:0000256" key="14">
    <source>
        <dbReference type="ARBA" id="ARBA00023098"/>
    </source>
</evidence>
<dbReference type="InterPro" id="IPR018083">
    <property type="entry name" value="Sterol_reductase_CS"/>
</dbReference>
<dbReference type="EMBL" id="CAHR02000080">
    <property type="protein sequence ID" value="CCG82317.1"/>
    <property type="molecule type" value="Genomic_DNA"/>
</dbReference>
<evidence type="ECO:0000256" key="4">
    <source>
        <dbReference type="ARBA" id="ARBA00022516"/>
    </source>
</evidence>
<keyword evidence="6 23" id="KW-0812">Transmembrane</keyword>
<dbReference type="GO" id="GO:0047598">
    <property type="term" value="F:7-dehydrocholesterol reductase activity"/>
    <property type="evidence" value="ECO:0007669"/>
    <property type="project" value="UniProtKB-EC"/>
</dbReference>
<gene>
    <name evidence="25" type="ORF">TAPDE_002337</name>
</gene>
<feature type="region of interest" description="Disordered" evidence="24">
    <location>
        <begin position="1"/>
        <end position="33"/>
    </location>
</feature>
<feature type="compositionally biased region" description="Basic and acidic residues" evidence="24">
    <location>
        <begin position="1"/>
        <end position="14"/>
    </location>
</feature>
<evidence type="ECO:0000256" key="11">
    <source>
        <dbReference type="ARBA" id="ARBA00022989"/>
    </source>
</evidence>
<protein>
    <recommendedName>
        <fullName evidence="19">7-dehydrocholesterol reductase</fullName>
        <ecNumber evidence="18">1.3.1.21</ecNumber>
    </recommendedName>
    <alternativeName>
        <fullName evidence="20">Sterol Delta(7)-reductase</fullName>
    </alternativeName>
</protein>
<feature type="transmembrane region" description="Helical" evidence="23">
    <location>
        <begin position="264"/>
        <end position="283"/>
    </location>
</feature>
<dbReference type="STRING" id="1097556.R4X9Y1"/>
<evidence type="ECO:0000256" key="17">
    <source>
        <dbReference type="ARBA" id="ARBA00023221"/>
    </source>
</evidence>
<keyword evidence="10 23" id="KW-0752">Steroid biosynthesis</keyword>
<dbReference type="AlphaFoldDB" id="R4X9Y1"/>
<feature type="transmembrane region" description="Helical" evidence="23">
    <location>
        <begin position="303"/>
        <end position="321"/>
    </location>
</feature>
<feature type="transmembrane region" description="Helical" evidence="23">
    <location>
        <begin position="181"/>
        <end position="202"/>
    </location>
</feature>
<comment type="catalytic activity">
    <reaction evidence="21">
        <text>cholesterol + NADP(+) = 7-dehydrocholesterol + NADPH + H(+)</text>
        <dbReference type="Rhea" id="RHEA:23984"/>
        <dbReference type="ChEBI" id="CHEBI:15378"/>
        <dbReference type="ChEBI" id="CHEBI:16113"/>
        <dbReference type="ChEBI" id="CHEBI:17759"/>
        <dbReference type="ChEBI" id="CHEBI:57783"/>
        <dbReference type="ChEBI" id="CHEBI:58349"/>
        <dbReference type="EC" id="1.3.1.21"/>
    </reaction>
    <physiologicalReaction direction="right-to-left" evidence="21">
        <dbReference type="Rhea" id="RHEA:23986"/>
    </physiologicalReaction>
</comment>
<comment type="caution">
    <text evidence="25">The sequence shown here is derived from an EMBL/GenBank/DDBJ whole genome shotgun (WGS) entry which is preliminary data.</text>
</comment>
<evidence type="ECO:0000256" key="8">
    <source>
        <dbReference type="ARBA" id="ARBA00022824"/>
    </source>
</evidence>
<dbReference type="eggNOG" id="KOG1435">
    <property type="taxonomic scope" value="Eukaryota"/>
</dbReference>
<keyword evidence="17 23" id="KW-0753">Steroid metabolism</keyword>
<keyword evidence="11 23" id="KW-1133">Transmembrane helix</keyword>
<evidence type="ECO:0000256" key="19">
    <source>
        <dbReference type="ARBA" id="ARBA00039984"/>
    </source>
</evidence>
<dbReference type="PROSITE" id="PS01017">
    <property type="entry name" value="STEROL_REDUCT_1"/>
    <property type="match status" value="1"/>
</dbReference>
<keyword evidence="26" id="KW-1185">Reference proteome</keyword>
<evidence type="ECO:0000256" key="9">
    <source>
        <dbReference type="ARBA" id="ARBA00022857"/>
    </source>
</evidence>
<evidence type="ECO:0000256" key="5">
    <source>
        <dbReference type="ARBA" id="ARBA00022548"/>
    </source>
</evidence>
<feature type="transmembrane region" description="Helical" evidence="23">
    <location>
        <begin position="333"/>
        <end position="352"/>
    </location>
</feature>
<name>R4X9Y1_TAPDE</name>
<sequence length="478" mass="53966">MATQRKKADAREVISTDTVSSGAEVGHAGDAEDKTTDNWGRLGTMDWGTVIGALFMLAFCPILTNWFLVSCTQYQCNITAMPIAALKAHSHDEIKALLSTWCPTTTRKAAQIWIGWVSVQALMYQFVPGKIGYGQATPAGHVLPYNVNGLTCYFISHAVFILGSYLGLYKLSVVADNWTGLFVMANLGGYGLTAFCMIKAYVAPSHPADRKFTGSHVYDYFMGIEFNPRIGKMWDFKLFFNGRPGIIAWTIIDISFAAAQYDKIGYVTNSMWIVIFLHALYVIDFFWNEDWYLRTIDIAHDHMGFYLAWGDLVWLPLMYTLQAQYLYYNPVDLSTAAVVGIVSLGLGGYYIFRATNHQKDLVRTNDGNVMIWGKKAEVIRTTYKTSDGVTHKSLLLCSGWWGLAHQINYFGDLLISLAMCLACGAGPNALLGYFYIVYMFILLNHRILRSEDRCKAKYGKYWDQYCEKVKYKMIPGIY</sequence>
<evidence type="ECO:0000256" key="20">
    <source>
        <dbReference type="ARBA" id="ARBA00042688"/>
    </source>
</evidence>
<feature type="transmembrane region" description="Helical" evidence="23">
    <location>
        <begin position="150"/>
        <end position="169"/>
    </location>
</feature>
<keyword evidence="12 23" id="KW-0560">Oxidoreductase</keyword>
<evidence type="ECO:0000256" key="12">
    <source>
        <dbReference type="ARBA" id="ARBA00023002"/>
    </source>
</evidence>
<evidence type="ECO:0000256" key="7">
    <source>
        <dbReference type="ARBA" id="ARBA00022778"/>
    </source>
</evidence>
<keyword evidence="9" id="KW-0521">NADP</keyword>
<evidence type="ECO:0000256" key="2">
    <source>
        <dbReference type="ARBA" id="ARBA00004770"/>
    </source>
</evidence>
<keyword evidence="16 23" id="KW-1207">Sterol metabolism</keyword>
<keyword evidence="15 23" id="KW-0472">Membrane</keyword>
<accession>R4X9Y1</accession>
<evidence type="ECO:0000256" key="10">
    <source>
        <dbReference type="ARBA" id="ARBA00022955"/>
    </source>
</evidence>
<dbReference type="GO" id="GO:0006695">
    <property type="term" value="P:cholesterol biosynthetic process"/>
    <property type="evidence" value="ECO:0007669"/>
    <property type="project" value="UniProtKB-KW"/>
</dbReference>
<dbReference type="InterPro" id="IPR001171">
    <property type="entry name" value="ERG24_DHCR-like"/>
</dbReference>
<evidence type="ECO:0000256" key="18">
    <source>
        <dbReference type="ARBA" id="ARBA00038851"/>
    </source>
</evidence>
<evidence type="ECO:0000313" key="26">
    <source>
        <dbReference type="Proteomes" id="UP000013776"/>
    </source>
</evidence>
<dbReference type="PANTHER" id="PTHR21257:SF38">
    <property type="entry name" value="7-DEHYDROCHOLESTEROL REDUCTASE"/>
    <property type="match status" value="1"/>
</dbReference>
<keyword evidence="7" id="KW-0152">Cholesterol biosynthesis</keyword>
<evidence type="ECO:0000256" key="24">
    <source>
        <dbReference type="SAM" id="MobiDB-lite"/>
    </source>
</evidence>
<comment type="catalytic activity">
    <reaction evidence="22">
        <text>7-dehydrodesmosterol + NADPH + H(+) = desmosterol + NADP(+)</text>
        <dbReference type="Rhea" id="RHEA:46740"/>
        <dbReference type="ChEBI" id="CHEBI:15378"/>
        <dbReference type="ChEBI" id="CHEBI:17737"/>
        <dbReference type="ChEBI" id="CHEBI:27910"/>
        <dbReference type="ChEBI" id="CHEBI:57783"/>
        <dbReference type="ChEBI" id="CHEBI:58349"/>
    </reaction>
    <physiologicalReaction direction="left-to-right" evidence="22">
        <dbReference type="Rhea" id="RHEA:46741"/>
    </physiologicalReaction>
</comment>
<evidence type="ECO:0000256" key="21">
    <source>
        <dbReference type="ARBA" id="ARBA00047795"/>
    </source>
</evidence>
<dbReference type="GO" id="GO:0005789">
    <property type="term" value="C:endoplasmic reticulum membrane"/>
    <property type="evidence" value="ECO:0007669"/>
    <property type="project" value="UniProtKB-SubCell"/>
</dbReference>
<keyword evidence="13 23" id="KW-0756">Sterol biosynthesis</keyword>
<comment type="similarity">
    <text evidence="3 23">Belongs to the ERG4/ERG24 family.</text>
</comment>
<evidence type="ECO:0000256" key="3">
    <source>
        <dbReference type="ARBA" id="ARBA00005402"/>
    </source>
</evidence>
<dbReference type="OrthoDB" id="5326588at2759"/>
<dbReference type="FunFam" id="1.20.120.1630:FF:000004">
    <property type="entry name" value="7-dehydrocholesterol reductase"/>
    <property type="match status" value="1"/>
</dbReference>
<reference evidence="25 26" key="1">
    <citation type="journal article" date="2013" name="MBio">
        <title>Genome sequencing of the plant pathogen Taphrina deformans, the causal agent of peach leaf curl.</title>
        <authorList>
            <person name="Cisse O.H."/>
            <person name="Almeida J.M.G.C.F."/>
            <person name="Fonseca A."/>
            <person name="Kumar A.A."/>
            <person name="Salojaervi J."/>
            <person name="Overmyer K."/>
            <person name="Hauser P.M."/>
            <person name="Pagni M."/>
        </authorList>
    </citation>
    <scope>NUCLEOTIDE SEQUENCE [LARGE SCALE GENOMIC DNA]</scope>
    <source>
        <strain evidence="26">PYCC 5710 / ATCC 11124 / CBS 356.35 / IMI 108563 / JCM 9778 / NBRC 8474</strain>
    </source>
</reference>
<comment type="pathway">
    <text evidence="2">Steroid biosynthesis; cholesterol biosynthesis.</text>
</comment>
<dbReference type="EC" id="1.3.1.21" evidence="18"/>
<dbReference type="Gene3D" id="1.20.120.1630">
    <property type="match status" value="1"/>
</dbReference>
<keyword evidence="5" id="KW-0153">Cholesterol metabolism</keyword>
<evidence type="ECO:0000256" key="16">
    <source>
        <dbReference type="ARBA" id="ARBA00023166"/>
    </source>
</evidence>
<keyword evidence="8" id="KW-0256">Endoplasmic reticulum</keyword>
<comment type="subcellular location">
    <subcellularLocation>
        <location evidence="1">Endoplasmic reticulum membrane</location>
        <topology evidence="1">Multi-pass membrane protein</topology>
    </subcellularLocation>
</comment>
<feature type="transmembrane region" description="Helical" evidence="23">
    <location>
        <begin position="413"/>
        <end position="443"/>
    </location>
</feature>
<organism evidence="25 26">
    <name type="scientific">Taphrina deformans (strain PYCC 5710 / ATCC 11124 / CBS 356.35 / IMI 108563 / JCM 9778 / NBRC 8474)</name>
    <name type="common">Peach leaf curl fungus</name>
    <name type="synonym">Lalaria deformans</name>
    <dbReference type="NCBI Taxonomy" id="1097556"/>
    <lineage>
        <taxon>Eukaryota</taxon>
        <taxon>Fungi</taxon>
        <taxon>Dikarya</taxon>
        <taxon>Ascomycota</taxon>
        <taxon>Taphrinomycotina</taxon>
        <taxon>Taphrinomycetes</taxon>
        <taxon>Taphrinales</taxon>
        <taxon>Taphrinaceae</taxon>
        <taxon>Taphrina</taxon>
    </lineage>
</organism>
<evidence type="ECO:0000256" key="1">
    <source>
        <dbReference type="ARBA" id="ARBA00004477"/>
    </source>
</evidence>
<dbReference type="VEuPathDB" id="FungiDB:TAPDE_002337"/>
<feature type="transmembrane region" description="Helical" evidence="23">
    <location>
        <begin position="47"/>
        <end position="68"/>
    </location>
</feature>
<evidence type="ECO:0000256" key="6">
    <source>
        <dbReference type="ARBA" id="ARBA00022692"/>
    </source>
</evidence>
<evidence type="ECO:0000256" key="15">
    <source>
        <dbReference type="ARBA" id="ARBA00023136"/>
    </source>
</evidence>
<dbReference type="Proteomes" id="UP000013776">
    <property type="component" value="Unassembled WGS sequence"/>
</dbReference>
<evidence type="ECO:0000256" key="23">
    <source>
        <dbReference type="RuleBase" id="RU369120"/>
    </source>
</evidence>
<keyword evidence="4 23" id="KW-0444">Lipid biosynthesis</keyword>
<proteinExistence type="inferred from homology"/>
<evidence type="ECO:0000256" key="22">
    <source>
        <dbReference type="ARBA" id="ARBA00047826"/>
    </source>
</evidence>
<evidence type="ECO:0000256" key="13">
    <source>
        <dbReference type="ARBA" id="ARBA00023011"/>
    </source>
</evidence>
<dbReference type="PANTHER" id="PTHR21257">
    <property type="entry name" value="DELTA(14)-STEROL REDUCTASE"/>
    <property type="match status" value="1"/>
</dbReference>